<evidence type="ECO:0000313" key="2">
    <source>
        <dbReference type="EMBL" id="GAH76223.1"/>
    </source>
</evidence>
<proteinExistence type="predicted"/>
<evidence type="ECO:0008006" key="3">
    <source>
        <dbReference type="Google" id="ProtNLM"/>
    </source>
</evidence>
<keyword evidence="1" id="KW-0812">Transmembrane</keyword>
<sequence length="168" mass="19113">WILRATVDCGKFRSVVENVRLGHTGEAFIVNKEGYYQTRPKISGKAMEKVASTSLDLTPFDGVIFWEAKDERGNKVLHAKTWMKDNNWLLVVKQDVDEAFTELYATRNMALVAFSLGVLLLAAVTFLTTRLLVHKIEEADEEKGQRACHISSIPKRKWHYHIPLSSLP</sequence>
<comment type="caution">
    <text evidence="2">The sequence shown here is derived from an EMBL/GenBank/DDBJ whole genome shotgun (WGS) entry which is preliminary data.</text>
</comment>
<dbReference type="EMBL" id="BARU01026476">
    <property type="protein sequence ID" value="GAH76223.1"/>
    <property type="molecule type" value="Genomic_DNA"/>
</dbReference>
<gene>
    <name evidence="2" type="ORF">S03H2_42521</name>
</gene>
<dbReference type="AlphaFoldDB" id="X1K2B7"/>
<organism evidence="2">
    <name type="scientific">marine sediment metagenome</name>
    <dbReference type="NCBI Taxonomy" id="412755"/>
    <lineage>
        <taxon>unclassified sequences</taxon>
        <taxon>metagenomes</taxon>
        <taxon>ecological metagenomes</taxon>
    </lineage>
</organism>
<feature type="transmembrane region" description="Helical" evidence="1">
    <location>
        <begin position="110"/>
        <end position="133"/>
    </location>
</feature>
<name>X1K2B7_9ZZZZ</name>
<protein>
    <recommendedName>
        <fullName evidence="3">Cache domain-containing protein</fullName>
    </recommendedName>
</protein>
<evidence type="ECO:0000256" key="1">
    <source>
        <dbReference type="SAM" id="Phobius"/>
    </source>
</evidence>
<dbReference type="Gene3D" id="3.30.450.20">
    <property type="entry name" value="PAS domain"/>
    <property type="match status" value="1"/>
</dbReference>
<feature type="non-terminal residue" evidence="2">
    <location>
        <position position="1"/>
    </location>
</feature>
<reference evidence="2" key="1">
    <citation type="journal article" date="2014" name="Front. Microbiol.">
        <title>High frequency of phylogenetically diverse reductive dehalogenase-homologous genes in deep subseafloor sedimentary metagenomes.</title>
        <authorList>
            <person name="Kawai M."/>
            <person name="Futagami T."/>
            <person name="Toyoda A."/>
            <person name="Takaki Y."/>
            <person name="Nishi S."/>
            <person name="Hori S."/>
            <person name="Arai W."/>
            <person name="Tsubouchi T."/>
            <person name="Morono Y."/>
            <person name="Uchiyama I."/>
            <person name="Ito T."/>
            <person name="Fujiyama A."/>
            <person name="Inagaki F."/>
            <person name="Takami H."/>
        </authorList>
    </citation>
    <scope>NUCLEOTIDE SEQUENCE</scope>
    <source>
        <strain evidence="2">Expedition CK06-06</strain>
    </source>
</reference>
<keyword evidence="1" id="KW-0472">Membrane</keyword>
<accession>X1K2B7</accession>
<keyword evidence="1" id="KW-1133">Transmembrane helix</keyword>